<proteinExistence type="predicted"/>
<evidence type="ECO:0000313" key="4">
    <source>
        <dbReference type="Proteomes" id="UP000434850"/>
    </source>
</evidence>
<feature type="transmembrane region" description="Helical" evidence="1">
    <location>
        <begin position="6"/>
        <end position="25"/>
    </location>
</feature>
<evidence type="ECO:0000256" key="1">
    <source>
        <dbReference type="SAM" id="Phobius"/>
    </source>
</evidence>
<evidence type="ECO:0000259" key="2">
    <source>
        <dbReference type="Pfam" id="PF07584"/>
    </source>
</evidence>
<feature type="transmembrane region" description="Helical" evidence="1">
    <location>
        <begin position="54"/>
        <end position="79"/>
    </location>
</feature>
<organism evidence="3 4">
    <name type="scientific">Mucilaginibacter aquatilis</name>
    <dbReference type="NCBI Taxonomy" id="1517760"/>
    <lineage>
        <taxon>Bacteria</taxon>
        <taxon>Pseudomonadati</taxon>
        <taxon>Bacteroidota</taxon>
        <taxon>Sphingobacteriia</taxon>
        <taxon>Sphingobacteriales</taxon>
        <taxon>Sphingobacteriaceae</taxon>
        <taxon>Mucilaginibacter</taxon>
    </lineage>
</organism>
<keyword evidence="1" id="KW-0812">Transmembrane</keyword>
<name>A0A6I4I753_9SPHI</name>
<evidence type="ECO:0000313" key="3">
    <source>
        <dbReference type="EMBL" id="MVN90912.1"/>
    </source>
</evidence>
<dbReference type="RefSeq" id="WP_157540677.1">
    <property type="nucleotide sequence ID" value="NZ_WQLA01000002.1"/>
</dbReference>
<accession>A0A6I4I753</accession>
<gene>
    <name evidence="3" type="ORF">GO816_07235</name>
</gene>
<dbReference type="NCBIfam" id="TIGR02226">
    <property type="entry name" value="two_anch"/>
    <property type="match status" value="1"/>
</dbReference>
<keyword evidence="4" id="KW-1185">Reference proteome</keyword>
<sequence length="505" mass="56938">MFQFLNPVWFIGIAAVIIPVLIHLWNIRTGKLLKVGSIALIEAASRKSSRSFKLLDILLFILRCLLLLLLALLMALPVWQKQVPAAKAKGWVVIPRERLSETYQKFKPQVDSLTQAGYEFHYFNHGFGKSDLKQIFLNPKDSIKTQNPCAGNYWGLIKELNLKADASLPICLFTPNQFKHFKGSRPNVALNLKWQTYTPADSVTTWIHDAWFTPNGNIRVVQGKSTPSGITFSFKNVKASNGSNEVYIIQTTGSNASIKLNNSKLPAINIDAKNTQVIIYTDNYKLDANYVKAALQAVSQFNQRNISIKTVYNISAIPKNADWLFWLSDKPVGNASAQNIFTYQSGKVTSINSWMSNAGRFATSLADDDRTQLFKTITVANTKGQPVWQDGFGNPVLTKEQQGSNKLYRFYNRFNPAYNNLVWSSNFPAWMLQLMIDEKPVNPAYDKRTLSASQYMPHVSTNKPASTTAKITETTSLSRYFWLALIIVFATERWLANRKPKPSVA</sequence>
<dbReference type="AlphaFoldDB" id="A0A6I4I753"/>
<keyword evidence="1" id="KW-0472">Membrane</keyword>
<dbReference type="Proteomes" id="UP000434850">
    <property type="component" value="Unassembled WGS sequence"/>
</dbReference>
<reference evidence="3 4" key="1">
    <citation type="submission" date="2019-12" db="EMBL/GenBank/DDBJ databases">
        <title>Mucilaginibacter sp. HME9299 genome sequencing and assembly.</title>
        <authorList>
            <person name="Kang H."/>
            <person name="Kim H."/>
            <person name="Joh K."/>
        </authorList>
    </citation>
    <scope>NUCLEOTIDE SEQUENCE [LARGE SCALE GENOMIC DNA]</scope>
    <source>
        <strain evidence="3 4">HME9299</strain>
    </source>
</reference>
<comment type="caution">
    <text evidence="3">The sequence shown here is derived from an EMBL/GenBank/DDBJ whole genome shotgun (WGS) entry which is preliminary data.</text>
</comment>
<dbReference type="EMBL" id="WQLA01000002">
    <property type="protein sequence ID" value="MVN90912.1"/>
    <property type="molecule type" value="Genomic_DNA"/>
</dbReference>
<dbReference type="InterPro" id="IPR024163">
    <property type="entry name" value="Aerotolerance_reg_N"/>
</dbReference>
<dbReference type="Pfam" id="PF07584">
    <property type="entry name" value="BatA"/>
    <property type="match status" value="1"/>
</dbReference>
<keyword evidence="1" id="KW-1133">Transmembrane helix</keyword>
<dbReference type="OrthoDB" id="890881at2"/>
<feature type="domain" description="Aerotolerance regulator N-terminal" evidence="2">
    <location>
        <begin position="1"/>
        <end position="77"/>
    </location>
</feature>
<protein>
    <recommendedName>
        <fullName evidence="2">Aerotolerance regulator N-terminal domain-containing protein</fullName>
    </recommendedName>
</protein>
<dbReference type="InterPro" id="IPR011933">
    <property type="entry name" value="Double_TM_dom"/>
</dbReference>